<reference evidence="6" key="1">
    <citation type="submission" date="2020-01" db="EMBL/GenBank/DDBJ databases">
        <title>Genome sequence of Kobresia littledalei, the first chromosome-level genome in the family Cyperaceae.</title>
        <authorList>
            <person name="Qu G."/>
        </authorList>
    </citation>
    <scope>NUCLEOTIDE SEQUENCE</scope>
    <source>
        <strain evidence="6">C.B.Clarke</strain>
        <tissue evidence="6">Leaf</tissue>
    </source>
</reference>
<accession>A0A833VCA9</accession>
<dbReference type="Pfam" id="PF03765">
    <property type="entry name" value="CRAL_TRIO_N"/>
    <property type="match status" value="1"/>
</dbReference>
<dbReference type="SUPFAM" id="SSF46938">
    <property type="entry name" value="CRAL/TRIO N-terminal domain"/>
    <property type="match status" value="1"/>
</dbReference>
<protein>
    <submittedName>
        <fullName evidence="6">Patellin-4-like protein</fullName>
    </submittedName>
</protein>
<dbReference type="InterPro" id="IPR044834">
    <property type="entry name" value="PATL"/>
</dbReference>
<evidence type="ECO:0000313" key="7">
    <source>
        <dbReference type="Proteomes" id="UP000623129"/>
    </source>
</evidence>
<evidence type="ECO:0000256" key="1">
    <source>
        <dbReference type="ARBA" id="ARBA00004370"/>
    </source>
</evidence>
<gene>
    <name evidence="6" type="ORF">FCM35_KLT01393</name>
</gene>
<dbReference type="InterPro" id="IPR001251">
    <property type="entry name" value="CRAL-TRIO_dom"/>
</dbReference>
<evidence type="ECO:0000256" key="2">
    <source>
        <dbReference type="ARBA" id="ARBA00022448"/>
    </source>
</evidence>
<evidence type="ECO:0000256" key="3">
    <source>
        <dbReference type="ARBA" id="ARBA00023136"/>
    </source>
</evidence>
<organism evidence="6 7">
    <name type="scientific">Carex littledalei</name>
    <dbReference type="NCBI Taxonomy" id="544730"/>
    <lineage>
        <taxon>Eukaryota</taxon>
        <taxon>Viridiplantae</taxon>
        <taxon>Streptophyta</taxon>
        <taxon>Embryophyta</taxon>
        <taxon>Tracheophyta</taxon>
        <taxon>Spermatophyta</taxon>
        <taxon>Magnoliopsida</taxon>
        <taxon>Liliopsida</taxon>
        <taxon>Poales</taxon>
        <taxon>Cyperaceae</taxon>
        <taxon>Cyperoideae</taxon>
        <taxon>Cariceae</taxon>
        <taxon>Carex</taxon>
        <taxon>Carex subgen. Euthyceras</taxon>
    </lineage>
</organism>
<dbReference type="InterPro" id="IPR036865">
    <property type="entry name" value="CRAL-TRIO_dom_sf"/>
</dbReference>
<name>A0A833VCA9_9POAL</name>
<comment type="subcellular location">
    <subcellularLocation>
        <location evidence="1">Membrane</location>
    </subcellularLocation>
</comment>
<sequence length="450" mass="51430">MTAEVQSNGSQSTDPVSGAPHEMVKSVATETEPDSATATHKPKEEEEKTKESTTLGSIMEKNSSFREESNFLSDLTEPEKKALFELRSLVETKLLNPKEGDEGEMKEMSLWSVPLLPSKCPESNNVILLKFLRAREFKVKDAYKMLEKTLEWRKESKIDSILEESSLGEDLGTTFYMNGTDREGRPVCYNLLGAFRDEETYQRAFGSEEKKRDFLRWRVQLMEKGIEKLEFGPGKPSSFVQVIDLKDAPGLSKKEIRVAMKEVVELLQDNYPEFVAKNIFINAPFWYYAFGALISPFLTQRTRSKFVFARPSRVTETLLKYIPVENIPVSYGGLKRENDSEIYGDGSGVLEQVLKANSVESIEIPLPQVGTTLVWDLTVLGWEVHYKEEFVPSDEGSYSILIQKERKLTYEEKTVCNSFKNNEPGKVVLTIDNFTYKKKKALYRYKIKHC</sequence>
<dbReference type="SUPFAM" id="SSF52087">
    <property type="entry name" value="CRAL/TRIO domain"/>
    <property type="match status" value="1"/>
</dbReference>
<dbReference type="PANTHER" id="PTHR45932">
    <property type="entry name" value="PATELLIN-1"/>
    <property type="match status" value="1"/>
</dbReference>
<comment type="caution">
    <text evidence="6">The sequence shown here is derived from an EMBL/GenBank/DDBJ whole genome shotgun (WGS) entry which is preliminary data.</text>
</comment>
<feature type="domain" description="CRAL-TRIO" evidence="5">
    <location>
        <begin position="164"/>
        <end position="339"/>
    </location>
</feature>
<dbReference type="SMART" id="SM01100">
    <property type="entry name" value="CRAL_TRIO_N"/>
    <property type="match status" value="1"/>
</dbReference>
<dbReference type="GO" id="GO:0016020">
    <property type="term" value="C:membrane"/>
    <property type="evidence" value="ECO:0007669"/>
    <property type="project" value="UniProtKB-SubCell"/>
</dbReference>
<dbReference type="SMART" id="SM00516">
    <property type="entry name" value="SEC14"/>
    <property type="match status" value="1"/>
</dbReference>
<dbReference type="Pfam" id="PF00650">
    <property type="entry name" value="CRAL_TRIO"/>
    <property type="match status" value="1"/>
</dbReference>
<evidence type="ECO:0000259" key="5">
    <source>
        <dbReference type="PROSITE" id="PS50191"/>
    </source>
</evidence>
<dbReference type="PROSITE" id="PS50191">
    <property type="entry name" value="CRAL_TRIO"/>
    <property type="match status" value="1"/>
</dbReference>
<feature type="compositionally biased region" description="Polar residues" evidence="4">
    <location>
        <begin position="1"/>
        <end position="15"/>
    </location>
</feature>
<dbReference type="GO" id="GO:0008289">
    <property type="term" value="F:lipid binding"/>
    <property type="evidence" value="ECO:0007669"/>
    <property type="project" value="InterPro"/>
</dbReference>
<dbReference type="PANTHER" id="PTHR45932:SF2">
    <property type="entry name" value="PATELLIN-4"/>
    <property type="match status" value="1"/>
</dbReference>
<evidence type="ECO:0000256" key="4">
    <source>
        <dbReference type="SAM" id="MobiDB-lite"/>
    </source>
</evidence>
<evidence type="ECO:0000313" key="6">
    <source>
        <dbReference type="EMBL" id="KAF3333702.1"/>
    </source>
</evidence>
<dbReference type="EMBL" id="SWLB01000010">
    <property type="protein sequence ID" value="KAF3333702.1"/>
    <property type="molecule type" value="Genomic_DNA"/>
</dbReference>
<dbReference type="OrthoDB" id="75724at2759"/>
<dbReference type="AlphaFoldDB" id="A0A833VCA9"/>
<keyword evidence="2" id="KW-0813">Transport</keyword>
<dbReference type="CDD" id="cd00170">
    <property type="entry name" value="SEC14"/>
    <property type="match status" value="1"/>
</dbReference>
<dbReference type="PRINTS" id="PR00180">
    <property type="entry name" value="CRETINALDHBP"/>
</dbReference>
<proteinExistence type="predicted"/>
<dbReference type="Gene3D" id="3.40.525.10">
    <property type="entry name" value="CRAL-TRIO lipid binding domain"/>
    <property type="match status" value="1"/>
</dbReference>
<dbReference type="InterPro" id="IPR056794">
    <property type="entry name" value="PATL1-6_C_GOLD"/>
</dbReference>
<dbReference type="InterPro" id="IPR011074">
    <property type="entry name" value="CRAL/TRIO_N_dom"/>
</dbReference>
<keyword evidence="3" id="KW-0472">Membrane</keyword>
<dbReference type="Proteomes" id="UP000623129">
    <property type="component" value="Unassembled WGS sequence"/>
</dbReference>
<feature type="region of interest" description="Disordered" evidence="4">
    <location>
        <begin position="1"/>
        <end position="62"/>
    </location>
</feature>
<dbReference type="InterPro" id="IPR036273">
    <property type="entry name" value="CRAL/TRIO_N_dom_sf"/>
</dbReference>
<dbReference type="Pfam" id="PF25099">
    <property type="entry name" value="GOLD_PATL1_C"/>
    <property type="match status" value="1"/>
</dbReference>
<keyword evidence="7" id="KW-1185">Reference proteome</keyword>
<feature type="compositionally biased region" description="Basic and acidic residues" evidence="4">
    <location>
        <begin position="41"/>
        <end position="51"/>
    </location>
</feature>